<keyword evidence="3" id="KW-1185">Reference proteome</keyword>
<feature type="chain" id="PRO_5004558363" evidence="1">
    <location>
        <begin position="23"/>
        <end position="302"/>
    </location>
</feature>
<evidence type="ECO:0000313" key="2">
    <source>
        <dbReference type="EMBL" id="EPY37187.1"/>
    </source>
</evidence>
<comment type="caution">
    <text evidence="2">The sequence shown here is derived from an EMBL/GenBank/DDBJ whole genome shotgun (WGS) entry which is preliminary data.</text>
</comment>
<protein>
    <submittedName>
        <fullName evidence="2">Dihydroorotate dehydrogenase (Fumarate)</fullName>
    </submittedName>
</protein>
<evidence type="ECO:0000313" key="3">
    <source>
        <dbReference type="Proteomes" id="UP000015354"/>
    </source>
</evidence>
<name>S9V273_9TRYP</name>
<sequence length="302" mass="33856">MCSVIFLMVLFVLCCFLRLLHHLHLPAELVERLVPLLLHQRGQLSREALEDAGALDLQRGAHLHHGGAREDVREGVRAGVDAAAAEDQFAGAAAVEGVHVRERGGQHVGAAQPAEPVLRLDDDGLRLDVNDERVADAVDTRDEVDEREIVQHRRGGVEVRHVEVRRHLHTERALVHRRHARQVLAHVVEVIRDLRLAGHVGARQVQLQHDARLLRDGAQRLAHLLVLLHGQTRHGEEERLLRVLVRLRGVLQVVLEAVVRQPHRVDGAQRQLLVARLGVAIAVLRRATLRDERPTGAVRERL</sequence>
<dbReference type="Proteomes" id="UP000015354">
    <property type="component" value="Unassembled WGS sequence"/>
</dbReference>
<reference evidence="2 3" key="1">
    <citation type="journal article" date="2013" name="PLoS ONE">
        <title>Predicting the Proteins of Angomonas deanei, Strigomonas culicis and Their Respective Endosymbionts Reveals New Aspects of the Trypanosomatidae Family.</title>
        <authorList>
            <person name="Motta M.C."/>
            <person name="Martins A.C."/>
            <person name="de Souza S.S."/>
            <person name="Catta-Preta C.M."/>
            <person name="Silva R."/>
            <person name="Klein C.C."/>
            <person name="de Almeida L.G."/>
            <person name="de Lima Cunha O."/>
            <person name="Ciapina L.P."/>
            <person name="Brocchi M."/>
            <person name="Colabardini A.C."/>
            <person name="de Araujo Lima B."/>
            <person name="Machado C.R."/>
            <person name="de Almeida Soares C.M."/>
            <person name="Probst C.M."/>
            <person name="de Menezes C.B."/>
            <person name="Thompson C.E."/>
            <person name="Bartholomeu D.C."/>
            <person name="Gradia D.F."/>
            <person name="Pavoni D.P."/>
            <person name="Grisard E.C."/>
            <person name="Fantinatti-Garboggini F."/>
            <person name="Marchini F.K."/>
            <person name="Rodrigues-Luiz G.F."/>
            <person name="Wagner G."/>
            <person name="Goldman G.H."/>
            <person name="Fietto J.L."/>
            <person name="Elias M.C."/>
            <person name="Goldman M.H."/>
            <person name="Sagot M.F."/>
            <person name="Pereira M."/>
            <person name="Stoco P.H."/>
            <person name="de Mendonca-Neto R.P."/>
            <person name="Teixeira S.M."/>
            <person name="Maciel T.E."/>
            <person name="de Oliveira Mendes T.A."/>
            <person name="Urmenyi T.P."/>
            <person name="de Souza W."/>
            <person name="Schenkman S."/>
            <person name="de Vasconcelos A.T."/>
        </authorList>
    </citation>
    <scope>NUCLEOTIDE SEQUENCE [LARGE SCALE GENOMIC DNA]</scope>
</reference>
<proteinExistence type="predicted"/>
<accession>S9V273</accession>
<organism evidence="2 3">
    <name type="scientific">Strigomonas culicis</name>
    <dbReference type="NCBI Taxonomy" id="28005"/>
    <lineage>
        <taxon>Eukaryota</taxon>
        <taxon>Discoba</taxon>
        <taxon>Euglenozoa</taxon>
        <taxon>Kinetoplastea</taxon>
        <taxon>Metakinetoplastina</taxon>
        <taxon>Trypanosomatida</taxon>
        <taxon>Trypanosomatidae</taxon>
        <taxon>Strigomonadinae</taxon>
        <taxon>Strigomonas</taxon>
    </lineage>
</organism>
<gene>
    <name evidence="2" type="ORF">STCU_00110</name>
</gene>
<keyword evidence="1" id="KW-0732">Signal</keyword>
<dbReference type="EMBL" id="ATMH01000110">
    <property type="protein sequence ID" value="EPY37187.1"/>
    <property type="molecule type" value="Genomic_DNA"/>
</dbReference>
<dbReference type="AlphaFoldDB" id="S9V273"/>
<feature type="signal peptide" evidence="1">
    <location>
        <begin position="1"/>
        <end position="22"/>
    </location>
</feature>
<evidence type="ECO:0000256" key="1">
    <source>
        <dbReference type="SAM" id="SignalP"/>
    </source>
</evidence>